<feature type="region of interest" description="Disordered" evidence="1">
    <location>
        <begin position="130"/>
        <end position="185"/>
    </location>
</feature>
<dbReference type="InterPro" id="IPR006849">
    <property type="entry name" value="Elp1"/>
</dbReference>
<protein>
    <recommendedName>
        <fullName evidence="2">ELP1 three-helical bundle domain-containing protein</fullName>
    </recommendedName>
</protein>
<dbReference type="GO" id="GO:0002926">
    <property type="term" value="P:tRNA wobble base 5-methoxycarbonylmethyl-2-thiouridinylation"/>
    <property type="evidence" value="ECO:0007669"/>
    <property type="project" value="TreeGrafter"/>
</dbReference>
<dbReference type="InterPro" id="IPR056169">
    <property type="entry name" value="HB_ELP1"/>
</dbReference>
<accession>A0A818DL39</accession>
<feature type="domain" description="ELP1 three-helical bundle" evidence="2">
    <location>
        <begin position="73"/>
        <end position="270"/>
    </location>
</feature>
<dbReference type="PANTHER" id="PTHR12747">
    <property type="entry name" value="ELONGATOR COMPLEX PROTEIN 1"/>
    <property type="match status" value="1"/>
</dbReference>
<comment type="caution">
    <text evidence="3">The sequence shown here is derived from an EMBL/GenBank/DDBJ whole genome shotgun (WGS) entry which is preliminary data.</text>
</comment>
<dbReference type="GO" id="GO:0033588">
    <property type="term" value="C:elongator holoenzyme complex"/>
    <property type="evidence" value="ECO:0007669"/>
    <property type="project" value="InterPro"/>
</dbReference>
<evidence type="ECO:0000313" key="3">
    <source>
        <dbReference type="EMBL" id="CAF3443193.1"/>
    </source>
</evidence>
<dbReference type="PANTHER" id="PTHR12747:SF0">
    <property type="entry name" value="ELONGATOR COMPLEX PROTEIN 1"/>
    <property type="match status" value="1"/>
</dbReference>
<feature type="compositionally biased region" description="Acidic residues" evidence="1">
    <location>
        <begin position="130"/>
        <end position="145"/>
    </location>
</feature>
<proteinExistence type="predicted"/>
<dbReference type="AlphaFoldDB" id="A0A818DL39"/>
<dbReference type="EMBL" id="CAJNXB010005733">
    <property type="protein sequence ID" value="CAF3443193.1"/>
    <property type="molecule type" value="Genomic_DNA"/>
</dbReference>
<gene>
    <name evidence="3" type="ORF">TIS948_LOCUS31356</name>
</gene>
<evidence type="ECO:0000313" key="4">
    <source>
        <dbReference type="Proteomes" id="UP000663825"/>
    </source>
</evidence>
<sequence>MNILIFSSQTLAGMDQYRSLAEQFRNDTLYIESGQIYENHLDDYEEALLSYLQGHEWSHAIRLFATSLSRRHDLYEHEFLSAFNGVYDDLQRQIHNDYEKVQSHTKRLSFLRTNLFQHIKEILDSGRDYDIDENDDQSDNEDPQFADDRRTLVTRSNRNADDSGSIKTRLTKKSGSVSSSKKSQRRAAQQLEKLVQLKEGSKHEDLAIVRELWLLITKIDKQNYDVRHVNKICYQISTHQNSLEYEQKGELLQNKYNEYLNAIEKQLTTIWLTNPEQQQQENVQVMVINKKIREKFKKELDLVSNQYRVSPILASKTSQWKLVLFDSDISV</sequence>
<dbReference type="Pfam" id="PF23936">
    <property type="entry name" value="HB_ELP1"/>
    <property type="match status" value="1"/>
</dbReference>
<name>A0A818DL39_9BILA</name>
<evidence type="ECO:0000256" key="1">
    <source>
        <dbReference type="SAM" id="MobiDB-lite"/>
    </source>
</evidence>
<dbReference type="GO" id="GO:0005829">
    <property type="term" value="C:cytosol"/>
    <property type="evidence" value="ECO:0007669"/>
    <property type="project" value="TreeGrafter"/>
</dbReference>
<organism evidence="3 4">
    <name type="scientific">Rotaria socialis</name>
    <dbReference type="NCBI Taxonomy" id="392032"/>
    <lineage>
        <taxon>Eukaryota</taxon>
        <taxon>Metazoa</taxon>
        <taxon>Spiralia</taxon>
        <taxon>Gnathifera</taxon>
        <taxon>Rotifera</taxon>
        <taxon>Eurotatoria</taxon>
        <taxon>Bdelloidea</taxon>
        <taxon>Philodinida</taxon>
        <taxon>Philodinidae</taxon>
        <taxon>Rotaria</taxon>
    </lineage>
</organism>
<dbReference type="UniPathway" id="UPA00988"/>
<reference evidence="3" key="1">
    <citation type="submission" date="2021-02" db="EMBL/GenBank/DDBJ databases">
        <authorList>
            <person name="Nowell W R."/>
        </authorList>
    </citation>
    <scope>NUCLEOTIDE SEQUENCE</scope>
</reference>
<dbReference type="GO" id="GO:0000049">
    <property type="term" value="F:tRNA binding"/>
    <property type="evidence" value="ECO:0007669"/>
    <property type="project" value="TreeGrafter"/>
</dbReference>
<dbReference type="OrthoDB" id="40048at2759"/>
<evidence type="ECO:0000259" key="2">
    <source>
        <dbReference type="Pfam" id="PF23936"/>
    </source>
</evidence>
<dbReference type="Proteomes" id="UP000663825">
    <property type="component" value="Unassembled WGS sequence"/>
</dbReference>